<sequence length="189" mass="21163">MSKQKLIAIIVVLAALGAGTYFLWSRGGLKSLNFQSLNPEDQRQISVPASDESADMSETYTSPDYSFSFKYPKGFNATELSDDNGDTVLVQKPEEKSGFQIYITPFDEAEPLTAARILQDMPASEVIDPKDVLIGEEKTINAVIFLSTNSSFGKTREVWFVRDGFLYQVTTYEGQDNFIGPILETWKFQ</sequence>
<accession>A0A1G2KRM4</accession>
<feature type="transmembrane region" description="Helical" evidence="1">
    <location>
        <begin position="6"/>
        <end position="24"/>
    </location>
</feature>
<dbReference type="AlphaFoldDB" id="A0A1G2KRM4"/>
<evidence type="ECO:0000256" key="1">
    <source>
        <dbReference type="SAM" id="Phobius"/>
    </source>
</evidence>
<proteinExistence type="predicted"/>
<gene>
    <name evidence="2" type="ORF">A3C12_02485</name>
</gene>
<comment type="caution">
    <text evidence="2">The sequence shown here is derived from an EMBL/GenBank/DDBJ whole genome shotgun (WGS) entry which is preliminary data.</text>
</comment>
<keyword evidence="1" id="KW-0472">Membrane</keyword>
<dbReference type="Proteomes" id="UP000178710">
    <property type="component" value="Unassembled WGS sequence"/>
</dbReference>
<keyword evidence="1" id="KW-0812">Transmembrane</keyword>
<evidence type="ECO:0000313" key="3">
    <source>
        <dbReference type="Proteomes" id="UP000178710"/>
    </source>
</evidence>
<keyword evidence="1" id="KW-1133">Transmembrane helix</keyword>
<dbReference type="EMBL" id="MHQK01000035">
    <property type="protein sequence ID" value="OHA01121.1"/>
    <property type="molecule type" value="Genomic_DNA"/>
</dbReference>
<name>A0A1G2KRM4_9BACT</name>
<organism evidence="2 3">
    <name type="scientific">Candidatus Sungbacteria bacterium RIFCSPHIGHO2_02_FULL_49_20</name>
    <dbReference type="NCBI Taxonomy" id="1802272"/>
    <lineage>
        <taxon>Bacteria</taxon>
        <taxon>Candidatus Sungiibacteriota</taxon>
    </lineage>
</organism>
<reference evidence="2 3" key="1">
    <citation type="journal article" date="2016" name="Nat. Commun.">
        <title>Thousands of microbial genomes shed light on interconnected biogeochemical processes in an aquifer system.</title>
        <authorList>
            <person name="Anantharaman K."/>
            <person name="Brown C.T."/>
            <person name="Hug L.A."/>
            <person name="Sharon I."/>
            <person name="Castelle C.J."/>
            <person name="Probst A.J."/>
            <person name="Thomas B.C."/>
            <person name="Singh A."/>
            <person name="Wilkins M.J."/>
            <person name="Karaoz U."/>
            <person name="Brodie E.L."/>
            <person name="Williams K.H."/>
            <person name="Hubbard S.S."/>
            <person name="Banfield J.F."/>
        </authorList>
    </citation>
    <scope>NUCLEOTIDE SEQUENCE [LARGE SCALE GENOMIC DNA]</scope>
</reference>
<protein>
    <submittedName>
        <fullName evidence="2">Uncharacterized protein</fullName>
    </submittedName>
</protein>
<evidence type="ECO:0000313" key="2">
    <source>
        <dbReference type="EMBL" id="OHA01121.1"/>
    </source>
</evidence>